<sequence length="298" mass="34783">MSSSPKQRQTGTPHPGARPLHSEELDGFWQGDRDKEIINRGDYLVRNHLEVPPHIIKAYYKIKEEGLDWCRASETTICRVIDSLPPRLFESQVWRREDLTEPCRVTDPAYYDIMQRISRSEQEFLSVDRDSASTRLLENIREPASTPHSFKWHLKQAGVSIDRIFNFTNSVCKFMAKADGGREPAEATWPILQFQNQHRRKYLMKDMARYLRSKPNGHSELPHTTFFIPDTEDPHLFLEEGILKINARTLVYDTTHNNNLLKLLQEVDIRPGVIIKQFTFWRDGDDAKTPEGKQPAWR</sequence>
<organism evidence="2 3">
    <name type="scientific">Podospora australis</name>
    <dbReference type="NCBI Taxonomy" id="1536484"/>
    <lineage>
        <taxon>Eukaryota</taxon>
        <taxon>Fungi</taxon>
        <taxon>Dikarya</taxon>
        <taxon>Ascomycota</taxon>
        <taxon>Pezizomycotina</taxon>
        <taxon>Sordariomycetes</taxon>
        <taxon>Sordariomycetidae</taxon>
        <taxon>Sordariales</taxon>
        <taxon>Podosporaceae</taxon>
        <taxon>Podospora</taxon>
    </lineage>
</organism>
<dbReference type="Proteomes" id="UP001302126">
    <property type="component" value="Unassembled WGS sequence"/>
</dbReference>
<gene>
    <name evidence="2" type="ORF">QBC35DRAFT_393509</name>
</gene>
<comment type="caution">
    <text evidence="2">The sequence shown here is derived from an EMBL/GenBank/DDBJ whole genome shotgun (WGS) entry which is preliminary data.</text>
</comment>
<accession>A0AAN6WKQ1</accession>
<evidence type="ECO:0000256" key="1">
    <source>
        <dbReference type="SAM" id="MobiDB-lite"/>
    </source>
</evidence>
<reference evidence="2" key="1">
    <citation type="journal article" date="2023" name="Mol. Phylogenet. Evol.">
        <title>Genome-scale phylogeny and comparative genomics of the fungal order Sordariales.</title>
        <authorList>
            <person name="Hensen N."/>
            <person name="Bonometti L."/>
            <person name="Westerberg I."/>
            <person name="Brannstrom I.O."/>
            <person name="Guillou S."/>
            <person name="Cros-Aarteil S."/>
            <person name="Calhoun S."/>
            <person name="Haridas S."/>
            <person name="Kuo A."/>
            <person name="Mondo S."/>
            <person name="Pangilinan J."/>
            <person name="Riley R."/>
            <person name="LaButti K."/>
            <person name="Andreopoulos B."/>
            <person name="Lipzen A."/>
            <person name="Chen C."/>
            <person name="Yan M."/>
            <person name="Daum C."/>
            <person name="Ng V."/>
            <person name="Clum A."/>
            <person name="Steindorff A."/>
            <person name="Ohm R.A."/>
            <person name="Martin F."/>
            <person name="Silar P."/>
            <person name="Natvig D.O."/>
            <person name="Lalanne C."/>
            <person name="Gautier V."/>
            <person name="Ament-Velasquez S.L."/>
            <person name="Kruys A."/>
            <person name="Hutchinson M.I."/>
            <person name="Powell A.J."/>
            <person name="Barry K."/>
            <person name="Miller A.N."/>
            <person name="Grigoriev I.V."/>
            <person name="Debuchy R."/>
            <person name="Gladieux P."/>
            <person name="Hiltunen Thoren M."/>
            <person name="Johannesson H."/>
        </authorList>
    </citation>
    <scope>NUCLEOTIDE SEQUENCE</scope>
    <source>
        <strain evidence="2">PSN309</strain>
    </source>
</reference>
<name>A0AAN6WKQ1_9PEZI</name>
<feature type="region of interest" description="Disordered" evidence="1">
    <location>
        <begin position="1"/>
        <end position="24"/>
    </location>
</feature>
<evidence type="ECO:0000313" key="3">
    <source>
        <dbReference type="Proteomes" id="UP001302126"/>
    </source>
</evidence>
<proteinExistence type="predicted"/>
<protein>
    <submittedName>
        <fullName evidence="2">Uncharacterized protein</fullName>
    </submittedName>
</protein>
<reference evidence="2" key="2">
    <citation type="submission" date="2023-05" db="EMBL/GenBank/DDBJ databases">
        <authorList>
            <consortium name="Lawrence Berkeley National Laboratory"/>
            <person name="Steindorff A."/>
            <person name="Hensen N."/>
            <person name="Bonometti L."/>
            <person name="Westerberg I."/>
            <person name="Brannstrom I.O."/>
            <person name="Guillou S."/>
            <person name="Cros-Aarteil S."/>
            <person name="Calhoun S."/>
            <person name="Haridas S."/>
            <person name="Kuo A."/>
            <person name="Mondo S."/>
            <person name="Pangilinan J."/>
            <person name="Riley R."/>
            <person name="Labutti K."/>
            <person name="Andreopoulos B."/>
            <person name="Lipzen A."/>
            <person name="Chen C."/>
            <person name="Yanf M."/>
            <person name="Daum C."/>
            <person name="Ng V."/>
            <person name="Clum A."/>
            <person name="Ohm R."/>
            <person name="Martin F."/>
            <person name="Silar P."/>
            <person name="Natvig D."/>
            <person name="Lalanne C."/>
            <person name="Gautier V."/>
            <person name="Ament-Velasquez S.L."/>
            <person name="Kruys A."/>
            <person name="Hutchinson M.I."/>
            <person name="Powell A.J."/>
            <person name="Barry K."/>
            <person name="Miller A.N."/>
            <person name="Grigoriev I.V."/>
            <person name="Debuchy R."/>
            <person name="Gladieux P."/>
            <person name="Thoren M.H."/>
            <person name="Johannesson H."/>
        </authorList>
    </citation>
    <scope>NUCLEOTIDE SEQUENCE</scope>
    <source>
        <strain evidence="2">PSN309</strain>
    </source>
</reference>
<dbReference type="AlphaFoldDB" id="A0AAN6WKQ1"/>
<feature type="compositionally biased region" description="Polar residues" evidence="1">
    <location>
        <begin position="1"/>
        <end position="12"/>
    </location>
</feature>
<dbReference type="EMBL" id="MU864536">
    <property type="protein sequence ID" value="KAK4183611.1"/>
    <property type="molecule type" value="Genomic_DNA"/>
</dbReference>
<evidence type="ECO:0000313" key="2">
    <source>
        <dbReference type="EMBL" id="KAK4183611.1"/>
    </source>
</evidence>
<keyword evidence="3" id="KW-1185">Reference proteome</keyword>